<reference evidence="9 10" key="1">
    <citation type="submission" date="2016-02" db="EMBL/GenBank/DDBJ databases">
        <title>Genome sequence of Moorella mulderi DSM 14980.</title>
        <authorList>
            <person name="Poehlein A."/>
            <person name="Daniel R."/>
        </authorList>
    </citation>
    <scope>NUCLEOTIDE SEQUENCE [LARGE SCALE GENOMIC DNA]</scope>
    <source>
        <strain evidence="9 10">DSM 14980</strain>
    </source>
</reference>
<dbReference type="Proteomes" id="UP000075670">
    <property type="component" value="Unassembled WGS sequence"/>
</dbReference>
<keyword evidence="10" id="KW-1185">Reference proteome</keyword>
<evidence type="ECO:0000256" key="3">
    <source>
        <dbReference type="ARBA" id="ARBA00022475"/>
    </source>
</evidence>
<comment type="similarity">
    <text evidence="2">Belongs to the DedA family.</text>
</comment>
<gene>
    <name evidence="9" type="primary">yabI_2</name>
    <name evidence="9" type="ORF">MOMUL_20740</name>
</gene>
<dbReference type="InterPro" id="IPR051311">
    <property type="entry name" value="DedA_domain"/>
</dbReference>
<evidence type="ECO:0000256" key="7">
    <source>
        <dbReference type="SAM" id="Phobius"/>
    </source>
</evidence>
<keyword evidence="4 7" id="KW-0812">Transmembrane</keyword>
<dbReference type="AlphaFoldDB" id="A0A151AVS3"/>
<evidence type="ECO:0000256" key="6">
    <source>
        <dbReference type="ARBA" id="ARBA00023136"/>
    </source>
</evidence>
<keyword evidence="5 7" id="KW-1133">Transmembrane helix</keyword>
<sequence length="203" mass="22974">MTAVHVYVVLFGLLVIEGTGVPGIPFEPAFLAAGYLIERGEMSFWGAVVVGTAGNLLGNLLGYWLGARPGRGLIERFFHWGWGQDGLATARYWLGRYGAAVIIFARWFGPIRTPTILAAGVLGMEAGIYTLYSALGAFTWTLAWQYASWKGAHYLLRWWYFYRRYATWWMDILLILVLLAITAGSIYYCWRRRRMGRNGKKLG</sequence>
<dbReference type="EMBL" id="LTBC01000008">
    <property type="protein sequence ID" value="KYH31711.1"/>
    <property type="molecule type" value="Genomic_DNA"/>
</dbReference>
<organism evidence="9 10">
    <name type="scientific">Moorella mulderi DSM 14980</name>
    <dbReference type="NCBI Taxonomy" id="1122241"/>
    <lineage>
        <taxon>Bacteria</taxon>
        <taxon>Bacillati</taxon>
        <taxon>Bacillota</taxon>
        <taxon>Clostridia</taxon>
        <taxon>Neomoorellales</taxon>
        <taxon>Neomoorellaceae</taxon>
        <taxon>Neomoorella</taxon>
    </lineage>
</organism>
<evidence type="ECO:0000256" key="1">
    <source>
        <dbReference type="ARBA" id="ARBA00004651"/>
    </source>
</evidence>
<comment type="caution">
    <text evidence="9">The sequence shown here is derived from an EMBL/GenBank/DDBJ whole genome shotgun (WGS) entry which is preliminary data.</text>
</comment>
<dbReference type="RefSeq" id="WP_062284638.1">
    <property type="nucleotide sequence ID" value="NZ_LTBC01000008.1"/>
</dbReference>
<dbReference type="InterPro" id="IPR032816">
    <property type="entry name" value="VTT_dom"/>
</dbReference>
<feature type="transmembrane region" description="Helical" evidence="7">
    <location>
        <begin position="126"/>
        <end position="147"/>
    </location>
</feature>
<dbReference type="Pfam" id="PF09335">
    <property type="entry name" value="VTT_dom"/>
    <property type="match status" value="1"/>
</dbReference>
<feature type="transmembrane region" description="Helical" evidence="7">
    <location>
        <begin position="42"/>
        <end position="66"/>
    </location>
</feature>
<keyword evidence="6 7" id="KW-0472">Membrane</keyword>
<dbReference type="PANTHER" id="PTHR42709:SF6">
    <property type="entry name" value="UNDECAPRENYL PHOSPHATE TRANSPORTER A"/>
    <property type="match status" value="1"/>
</dbReference>
<protein>
    <submittedName>
        <fullName evidence="9">Inner membrane protein YabI</fullName>
    </submittedName>
</protein>
<dbReference type="PANTHER" id="PTHR42709">
    <property type="entry name" value="ALKALINE PHOSPHATASE LIKE PROTEIN"/>
    <property type="match status" value="1"/>
</dbReference>
<accession>A0A151AVS3</accession>
<dbReference type="OrthoDB" id="9813426at2"/>
<proteinExistence type="inferred from homology"/>
<feature type="domain" description="VTT" evidence="8">
    <location>
        <begin position="24"/>
        <end position="148"/>
    </location>
</feature>
<evidence type="ECO:0000313" key="10">
    <source>
        <dbReference type="Proteomes" id="UP000075670"/>
    </source>
</evidence>
<evidence type="ECO:0000313" key="9">
    <source>
        <dbReference type="EMBL" id="KYH31711.1"/>
    </source>
</evidence>
<evidence type="ECO:0000256" key="5">
    <source>
        <dbReference type="ARBA" id="ARBA00022989"/>
    </source>
</evidence>
<evidence type="ECO:0000259" key="8">
    <source>
        <dbReference type="Pfam" id="PF09335"/>
    </source>
</evidence>
<dbReference type="GO" id="GO:0005886">
    <property type="term" value="C:plasma membrane"/>
    <property type="evidence" value="ECO:0007669"/>
    <property type="project" value="UniProtKB-SubCell"/>
</dbReference>
<evidence type="ECO:0000256" key="2">
    <source>
        <dbReference type="ARBA" id="ARBA00010792"/>
    </source>
</evidence>
<name>A0A151AVS3_9FIRM</name>
<evidence type="ECO:0000256" key="4">
    <source>
        <dbReference type="ARBA" id="ARBA00022692"/>
    </source>
</evidence>
<dbReference type="PATRIC" id="fig|1122241.3.peg.2205"/>
<comment type="subcellular location">
    <subcellularLocation>
        <location evidence="1">Cell membrane</location>
        <topology evidence="1">Multi-pass membrane protein</topology>
    </subcellularLocation>
</comment>
<keyword evidence="3" id="KW-1003">Cell membrane</keyword>
<feature type="transmembrane region" description="Helical" evidence="7">
    <location>
        <begin position="167"/>
        <end position="190"/>
    </location>
</feature>